<dbReference type="SUPFAM" id="SSF54593">
    <property type="entry name" value="Glyoxalase/Bleomycin resistance protein/Dihydroxybiphenyl dioxygenase"/>
    <property type="match status" value="1"/>
</dbReference>
<evidence type="ECO:0000256" key="1">
    <source>
        <dbReference type="ARBA" id="ARBA00022723"/>
    </source>
</evidence>
<dbReference type="OrthoDB" id="9795618at2"/>
<dbReference type="Gene3D" id="3.10.180.10">
    <property type="entry name" value="2,3-Dihydroxybiphenyl 1,2-Dioxygenase, domain 1"/>
    <property type="match status" value="1"/>
</dbReference>
<dbReference type="STRING" id="345632.GPICK_13970"/>
<evidence type="ECO:0000313" key="3">
    <source>
        <dbReference type="EMBL" id="AJE04947.1"/>
    </source>
</evidence>
<dbReference type="InterPro" id="IPR051785">
    <property type="entry name" value="MMCE/EMCE_epimerase"/>
</dbReference>
<gene>
    <name evidence="3" type="ORF">GPICK_13970</name>
</gene>
<evidence type="ECO:0000259" key="2">
    <source>
        <dbReference type="PROSITE" id="PS51819"/>
    </source>
</evidence>
<dbReference type="PANTHER" id="PTHR43048:SF3">
    <property type="entry name" value="METHYLMALONYL-COA EPIMERASE, MITOCHONDRIAL"/>
    <property type="match status" value="1"/>
</dbReference>
<dbReference type="GO" id="GO:0016829">
    <property type="term" value="F:lyase activity"/>
    <property type="evidence" value="ECO:0007669"/>
    <property type="project" value="UniProtKB-KW"/>
</dbReference>
<keyword evidence="1" id="KW-0479">Metal-binding</keyword>
<organism evidence="3 4">
    <name type="scientific">Geobacter pickeringii</name>
    <dbReference type="NCBI Taxonomy" id="345632"/>
    <lineage>
        <taxon>Bacteria</taxon>
        <taxon>Pseudomonadati</taxon>
        <taxon>Thermodesulfobacteriota</taxon>
        <taxon>Desulfuromonadia</taxon>
        <taxon>Geobacterales</taxon>
        <taxon>Geobacteraceae</taxon>
        <taxon>Geobacter</taxon>
    </lineage>
</organism>
<evidence type="ECO:0000313" key="4">
    <source>
        <dbReference type="Proteomes" id="UP000057609"/>
    </source>
</evidence>
<proteinExistence type="predicted"/>
<dbReference type="Proteomes" id="UP000057609">
    <property type="component" value="Chromosome"/>
</dbReference>
<keyword evidence="3" id="KW-0456">Lyase</keyword>
<keyword evidence="4" id="KW-1185">Reference proteome</keyword>
<protein>
    <submittedName>
        <fullName evidence="3">Lactoylglutathione lyase</fullName>
    </submittedName>
</protein>
<dbReference type="KEGG" id="gpi:GPICK_13970"/>
<dbReference type="GO" id="GO:0046491">
    <property type="term" value="P:L-methylmalonyl-CoA metabolic process"/>
    <property type="evidence" value="ECO:0007669"/>
    <property type="project" value="TreeGrafter"/>
</dbReference>
<dbReference type="AlphaFoldDB" id="A0A0B5BES3"/>
<dbReference type="GO" id="GO:0046872">
    <property type="term" value="F:metal ion binding"/>
    <property type="evidence" value="ECO:0007669"/>
    <property type="project" value="UniProtKB-KW"/>
</dbReference>
<dbReference type="InterPro" id="IPR029068">
    <property type="entry name" value="Glyas_Bleomycin-R_OHBP_Dase"/>
</dbReference>
<accession>A0A0B5BES3</accession>
<dbReference type="PANTHER" id="PTHR43048">
    <property type="entry name" value="METHYLMALONYL-COA EPIMERASE"/>
    <property type="match status" value="1"/>
</dbReference>
<dbReference type="EMBL" id="CP009788">
    <property type="protein sequence ID" value="AJE04947.1"/>
    <property type="molecule type" value="Genomic_DNA"/>
</dbReference>
<reference evidence="3 4" key="1">
    <citation type="journal article" date="2015" name="Genome Announc.">
        <title>Complete Genome of Geobacter pickeringii G13T, a Metal-Reducing Isolate from Sedimentary Kaolin Deposits.</title>
        <authorList>
            <person name="Badalamenti J.P."/>
            <person name="Bond D.R."/>
        </authorList>
    </citation>
    <scope>NUCLEOTIDE SEQUENCE [LARGE SCALE GENOMIC DNA]</scope>
    <source>
        <strain evidence="3 4">G13</strain>
    </source>
</reference>
<name>A0A0B5BES3_9BACT</name>
<sequence length="126" mass="14335">MFKRIDHVEIIPCDFDKAMAFYTEVLGFTVRQRMAVDAQPLEEIAYLALGDTVLELMRVKDAASAQRQPWQTGYRMMAIEIEDMDQAVTYLAGKGVPVTWGPVTMGTTKRAEIHDLDGNPIELRQW</sequence>
<dbReference type="InterPro" id="IPR037523">
    <property type="entry name" value="VOC_core"/>
</dbReference>
<dbReference type="PROSITE" id="PS51819">
    <property type="entry name" value="VOC"/>
    <property type="match status" value="1"/>
</dbReference>
<dbReference type="InterPro" id="IPR004360">
    <property type="entry name" value="Glyas_Fos-R_dOase_dom"/>
</dbReference>
<dbReference type="Pfam" id="PF00903">
    <property type="entry name" value="Glyoxalase"/>
    <property type="match status" value="1"/>
</dbReference>
<dbReference type="GO" id="GO:0004493">
    <property type="term" value="F:methylmalonyl-CoA epimerase activity"/>
    <property type="evidence" value="ECO:0007669"/>
    <property type="project" value="TreeGrafter"/>
</dbReference>
<feature type="domain" description="VOC" evidence="2">
    <location>
        <begin position="4"/>
        <end position="126"/>
    </location>
</feature>
<dbReference type="HOGENOM" id="CLU_046006_2_8_7"/>